<dbReference type="GO" id="GO:0031623">
    <property type="term" value="P:receptor internalization"/>
    <property type="evidence" value="ECO:0007669"/>
    <property type="project" value="TreeGrafter"/>
</dbReference>
<dbReference type="PROSITE" id="PS50179">
    <property type="entry name" value="VHS"/>
    <property type="match status" value="1"/>
</dbReference>
<dbReference type="SMART" id="SM00288">
    <property type="entry name" value="VHS"/>
    <property type="match status" value="1"/>
</dbReference>
<gene>
    <name evidence="13" type="primary">EOG090X05AE</name>
</gene>
<feature type="compositionally biased region" description="Polar residues" evidence="10">
    <location>
        <begin position="286"/>
        <end position="301"/>
    </location>
</feature>
<dbReference type="GO" id="GO:0008270">
    <property type="term" value="F:zinc ion binding"/>
    <property type="evidence" value="ECO:0007669"/>
    <property type="project" value="UniProtKB-KW"/>
</dbReference>
<feature type="compositionally biased region" description="Low complexity" evidence="10">
    <location>
        <begin position="686"/>
        <end position="700"/>
    </location>
</feature>
<dbReference type="AlphaFoldDB" id="A0A9N6WPZ9"/>
<dbReference type="InterPro" id="IPR000306">
    <property type="entry name" value="Znf_FYVE"/>
</dbReference>
<proteinExistence type="predicted"/>
<comment type="subcellular location">
    <subcellularLocation>
        <location evidence="1">Cytoplasm</location>
    </subcellularLocation>
</comment>
<dbReference type="GO" id="GO:0043130">
    <property type="term" value="F:ubiquitin binding"/>
    <property type="evidence" value="ECO:0007669"/>
    <property type="project" value="InterPro"/>
</dbReference>
<dbReference type="Pfam" id="PF12210">
    <property type="entry name" value="Hrs_helical"/>
    <property type="match status" value="1"/>
</dbReference>
<dbReference type="InterPro" id="IPR003903">
    <property type="entry name" value="UIM_dom"/>
</dbReference>
<dbReference type="EMBL" id="OC985830">
    <property type="protein sequence ID" value="CAG4642485.1"/>
    <property type="molecule type" value="Genomic_DNA"/>
</dbReference>
<dbReference type="InterPro" id="IPR002014">
    <property type="entry name" value="VHS_dom"/>
</dbReference>
<sequence length="749" mass="84621">MIAFDVIEVTTIASYVYIFSDKATSHLLLEPDWQAIIQICDIICQGDCQPKYVIIAIKKRFYNQNPYVALYSLQVLESVVKNCGSPIHDEVASKGFMDELRELVHKSTNDQVRAKILELIQTWAFAFRSSPKYSIIPDTLNILKAEGYTFPTQQESDAMFAADRAPNWSDGDNCHRCRVQFSVMVRKHHCRACGQIFCGKCTTKFCTLPKYGIEKEVRVCEDCYEKHNSDPRASSKDEVESSSKLPGAEAKSDKTRKEEELKLQEEEELQLALALSRSEAEHKQKSPSIRSYSSPAKTSENIAKVTASEIDDPELARYLNRSYWEQKQQEKEDYRDKENPREKEMDKISSGGGASALYPSAPITSASPLSANNTLKTTEKYQNGEVDEVDEFCSTLSSQLDIFVNRMKSNSSRGRSIANDSSVQTLFLNITAMHSRLMQYIQQQENARVYYEGLQDKLTQGRDARAALDALREEHRERLRREAEEAERQRQMQMALKLEIMRKKKQEYLQYQRQLAMQRMQEEEREMQMRMEQQKHMYIRGQMPMHMPGAMPGMPTNMPGYPPQQVQQQQLQQQQLQQQQLQQQQVQQQQLQPMPYMGQPPSYEHRMPYAMPPYPGSNGTMQPGPVPPVGAGGIAGRPNMMMGPGGGPAGPGMMAGPGVVPPGPPGAYGNHPNYPYSALPPHSMYPPHQQQQQPASAPAAGSNYGVTAMMMGHPHPPQQLQQQQPPQQQQQPSVNDGAQPAVAELISFD</sequence>
<dbReference type="SUPFAM" id="SSF48464">
    <property type="entry name" value="ENTH/VHS domain"/>
    <property type="match status" value="1"/>
</dbReference>
<dbReference type="Gene3D" id="1.25.40.90">
    <property type="match status" value="1"/>
</dbReference>
<dbReference type="FunFam" id="3.30.40.10:FF:000028">
    <property type="entry name" value="Putative hepatocyte growth factor-regulated tyrosine kinase substrate"/>
    <property type="match status" value="1"/>
</dbReference>
<feature type="region of interest" description="Disordered" evidence="10">
    <location>
        <begin position="227"/>
        <end position="263"/>
    </location>
</feature>
<name>A0A9N6WPZ9_9CRUS</name>
<keyword evidence="3" id="KW-0963">Cytoplasm</keyword>
<dbReference type="Pfam" id="PF01363">
    <property type="entry name" value="FYVE"/>
    <property type="match status" value="1"/>
</dbReference>
<dbReference type="InterPro" id="IPR017073">
    <property type="entry name" value="HGS/VPS27"/>
</dbReference>
<keyword evidence="9" id="KW-0175">Coiled coil</keyword>
<evidence type="ECO:0000259" key="12">
    <source>
        <dbReference type="PROSITE" id="PS50179"/>
    </source>
</evidence>
<feature type="compositionally biased region" description="Basic and acidic residues" evidence="10">
    <location>
        <begin position="250"/>
        <end position="263"/>
    </location>
</feature>
<keyword evidence="5" id="KW-0479">Metal-binding</keyword>
<feature type="region of interest" description="Disordered" evidence="10">
    <location>
        <begin position="275"/>
        <end position="308"/>
    </location>
</feature>
<feature type="compositionally biased region" description="Low complexity" evidence="10">
    <location>
        <begin position="718"/>
        <end position="732"/>
    </location>
</feature>
<dbReference type="SUPFAM" id="SSF57903">
    <property type="entry name" value="FYVE/PHD zinc finger"/>
    <property type="match status" value="1"/>
</dbReference>
<dbReference type="Gene3D" id="3.30.40.10">
    <property type="entry name" value="Zinc/RING finger domain, C3HC4 (zinc finger)"/>
    <property type="match status" value="1"/>
</dbReference>
<dbReference type="PROSITE" id="PS50330">
    <property type="entry name" value="UIM"/>
    <property type="match status" value="1"/>
</dbReference>
<dbReference type="InterPro" id="IPR011011">
    <property type="entry name" value="Znf_FYVE_PHD"/>
</dbReference>
<feature type="domain" description="FYVE-type" evidence="11">
    <location>
        <begin position="168"/>
        <end position="228"/>
    </location>
</feature>
<evidence type="ECO:0000256" key="2">
    <source>
        <dbReference type="ARBA" id="ARBA00015450"/>
    </source>
</evidence>
<protein>
    <recommendedName>
        <fullName evidence="2">Hepatocyte growth factor-regulated tyrosine kinase substrate</fullName>
    </recommendedName>
</protein>
<dbReference type="GO" id="GO:0005769">
    <property type="term" value="C:early endosome"/>
    <property type="evidence" value="ECO:0007669"/>
    <property type="project" value="TreeGrafter"/>
</dbReference>
<keyword evidence="6 8" id="KW-0863">Zinc-finger</keyword>
<evidence type="ECO:0000256" key="6">
    <source>
        <dbReference type="ARBA" id="ARBA00022771"/>
    </source>
</evidence>
<evidence type="ECO:0000256" key="10">
    <source>
        <dbReference type="SAM" id="MobiDB-lite"/>
    </source>
</evidence>
<dbReference type="SMART" id="SM00064">
    <property type="entry name" value="FYVE"/>
    <property type="match status" value="1"/>
</dbReference>
<feature type="coiled-coil region" evidence="9">
    <location>
        <begin position="465"/>
        <end position="537"/>
    </location>
</feature>
<dbReference type="Gene3D" id="1.20.5.1940">
    <property type="match status" value="1"/>
</dbReference>
<feature type="compositionally biased region" description="Basic and acidic residues" evidence="10">
    <location>
        <begin position="327"/>
        <end position="347"/>
    </location>
</feature>
<evidence type="ECO:0000256" key="7">
    <source>
        <dbReference type="ARBA" id="ARBA00022833"/>
    </source>
</evidence>
<dbReference type="PROSITE" id="PS50178">
    <property type="entry name" value="ZF_FYVE"/>
    <property type="match status" value="1"/>
</dbReference>
<dbReference type="PANTHER" id="PTHR46275:SF1">
    <property type="entry name" value="HEPATOCYTE GROWTH FACTOR-REGULATED TYROSINE KINASE SUBSTRATE"/>
    <property type="match status" value="1"/>
</dbReference>
<evidence type="ECO:0000256" key="3">
    <source>
        <dbReference type="ARBA" id="ARBA00022490"/>
    </source>
</evidence>
<evidence type="ECO:0000256" key="5">
    <source>
        <dbReference type="ARBA" id="ARBA00022723"/>
    </source>
</evidence>
<dbReference type="InterPro" id="IPR017455">
    <property type="entry name" value="Znf_FYVE-rel"/>
</dbReference>
<dbReference type="InterPro" id="IPR008942">
    <property type="entry name" value="ENTH_VHS"/>
</dbReference>
<dbReference type="GO" id="GO:0032456">
    <property type="term" value="P:endocytic recycling"/>
    <property type="evidence" value="ECO:0007669"/>
    <property type="project" value="TreeGrafter"/>
</dbReference>
<feature type="compositionally biased region" description="Basic and acidic residues" evidence="10">
    <location>
        <begin position="227"/>
        <end position="241"/>
    </location>
</feature>
<evidence type="ECO:0000256" key="1">
    <source>
        <dbReference type="ARBA" id="ARBA00004496"/>
    </source>
</evidence>
<feature type="region of interest" description="Disordered" evidence="10">
    <location>
        <begin position="554"/>
        <end position="573"/>
    </location>
</feature>
<dbReference type="GO" id="GO:0035091">
    <property type="term" value="F:phosphatidylinositol binding"/>
    <property type="evidence" value="ECO:0007669"/>
    <property type="project" value="InterPro"/>
</dbReference>
<reference evidence="13" key="1">
    <citation type="submission" date="2021-04" db="EMBL/GenBank/DDBJ databases">
        <authorList>
            <person name="Cornetti L."/>
        </authorList>
    </citation>
    <scope>NUCLEOTIDE SEQUENCE</scope>
</reference>
<evidence type="ECO:0000256" key="4">
    <source>
        <dbReference type="ARBA" id="ARBA00022553"/>
    </source>
</evidence>
<organism evidence="13">
    <name type="scientific">Evadne anonyx</name>
    <dbReference type="NCBI Taxonomy" id="141404"/>
    <lineage>
        <taxon>Eukaryota</taxon>
        <taxon>Metazoa</taxon>
        <taxon>Ecdysozoa</taxon>
        <taxon>Arthropoda</taxon>
        <taxon>Crustacea</taxon>
        <taxon>Branchiopoda</taxon>
        <taxon>Diplostraca</taxon>
        <taxon>Cladocera</taxon>
        <taxon>Onychopoda</taxon>
        <taxon>Podonidae</taxon>
        <taxon>Evadne</taxon>
    </lineage>
</organism>
<feature type="domain" description="VHS" evidence="12">
    <location>
        <begin position="23"/>
        <end position="151"/>
    </location>
</feature>
<dbReference type="InterPro" id="IPR013083">
    <property type="entry name" value="Znf_RING/FYVE/PHD"/>
</dbReference>
<evidence type="ECO:0000256" key="9">
    <source>
        <dbReference type="SAM" id="Coils"/>
    </source>
</evidence>
<dbReference type="CDD" id="cd03569">
    <property type="entry name" value="VHS_Hrs"/>
    <property type="match status" value="1"/>
</dbReference>
<evidence type="ECO:0000313" key="13">
    <source>
        <dbReference type="EMBL" id="CAG4642485.1"/>
    </source>
</evidence>
<dbReference type="Pfam" id="PF00790">
    <property type="entry name" value="VHS"/>
    <property type="match status" value="1"/>
</dbReference>
<dbReference type="CDD" id="cd15720">
    <property type="entry name" value="FYVE_Hrs"/>
    <property type="match status" value="1"/>
</dbReference>
<feature type="region of interest" description="Disordered" evidence="10">
    <location>
        <begin position="671"/>
        <end position="749"/>
    </location>
</feature>
<keyword evidence="7" id="KW-0862">Zinc</keyword>
<evidence type="ECO:0000259" key="11">
    <source>
        <dbReference type="PROSITE" id="PS50178"/>
    </source>
</evidence>
<dbReference type="PANTHER" id="PTHR46275">
    <property type="entry name" value="HEPATOCYTE GROWTH FACTOR-REGULATED TYROSINE KINASE SUBSTRATE"/>
    <property type="match status" value="1"/>
</dbReference>
<dbReference type="CDD" id="cd21387">
    <property type="entry name" value="GAT_Hrs"/>
    <property type="match status" value="1"/>
</dbReference>
<feature type="compositionally biased region" description="Low complexity" evidence="10">
    <location>
        <begin position="564"/>
        <end position="573"/>
    </location>
</feature>
<keyword evidence="4" id="KW-0597">Phosphoprotein</keyword>
<accession>A0A9N6WPZ9</accession>
<evidence type="ECO:0000256" key="8">
    <source>
        <dbReference type="PROSITE-ProRule" id="PRU00091"/>
    </source>
</evidence>
<feature type="region of interest" description="Disordered" evidence="10">
    <location>
        <begin position="326"/>
        <end position="370"/>
    </location>
</feature>
<dbReference type="InterPro" id="IPR024641">
    <property type="entry name" value="HRS_helical"/>
</dbReference>